<dbReference type="PANTHER" id="PTHR11280">
    <property type="entry name" value="GLUCOSAMINE-6-PHOSPHATE ISOMERASE"/>
    <property type="match status" value="1"/>
</dbReference>
<dbReference type="RefSeq" id="WP_343979010.1">
    <property type="nucleotide sequence ID" value="NZ_BAAAJG010000010.1"/>
</dbReference>
<dbReference type="InterPro" id="IPR004547">
    <property type="entry name" value="Glucosamine6P_isomerase"/>
</dbReference>
<keyword evidence="1" id="KW-0119">Carbohydrate metabolism</keyword>
<accession>A0ABW4FLC6</accession>
<feature type="domain" description="Glucosamine/galactosamine-6-phosphate isomerase" evidence="2">
    <location>
        <begin position="16"/>
        <end position="235"/>
    </location>
</feature>
<evidence type="ECO:0000259" key="2">
    <source>
        <dbReference type="Pfam" id="PF01182"/>
    </source>
</evidence>
<protein>
    <submittedName>
        <fullName evidence="3">Glucosamine-6-phosphate deaminase</fullName>
    </submittedName>
</protein>
<proteinExistence type="predicted"/>
<dbReference type="Pfam" id="PF01182">
    <property type="entry name" value="Glucosamine_iso"/>
    <property type="match status" value="1"/>
</dbReference>
<organism evidence="3 4">
    <name type="scientific">Pseudonocardia aurantiaca</name>
    <dbReference type="NCBI Taxonomy" id="75290"/>
    <lineage>
        <taxon>Bacteria</taxon>
        <taxon>Bacillati</taxon>
        <taxon>Actinomycetota</taxon>
        <taxon>Actinomycetes</taxon>
        <taxon>Pseudonocardiales</taxon>
        <taxon>Pseudonocardiaceae</taxon>
        <taxon>Pseudonocardia</taxon>
    </lineage>
</organism>
<dbReference type="PANTHER" id="PTHR11280:SF6">
    <property type="entry name" value="GLUCOSAMINE-6-PHOSPHATE ISOMERASE NAGB"/>
    <property type="match status" value="1"/>
</dbReference>
<name>A0ABW4FLC6_9PSEU</name>
<dbReference type="EMBL" id="JBHUCP010000012">
    <property type="protein sequence ID" value="MFD1531423.1"/>
    <property type="molecule type" value="Genomic_DNA"/>
</dbReference>
<dbReference type="Proteomes" id="UP001597145">
    <property type="component" value="Unassembled WGS sequence"/>
</dbReference>
<dbReference type="Gene3D" id="3.40.50.1360">
    <property type="match status" value="1"/>
</dbReference>
<evidence type="ECO:0000313" key="3">
    <source>
        <dbReference type="EMBL" id="MFD1531423.1"/>
    </source>
</evidence>
<sequence length="251" mass="27537">MRKEVPGMPRVRVFEDRAAMGRAAADDVAAELRATLSRQESLRMIFAAAPSQREMLNGLATAEDIDWGRVTAFHMDEYLGLPADAPERFANWLKEAIFDRLPFGEAHLIEPGPDPEATASEYAALLAKAPIDLVCLGIGQNGHLAFNDPPVADLDDPFDVKVVELDRTCRQQQVDDEAFPSIEQVPSHALTLTVPRLLDARRLFCVVPGRLKQPAVQRTLHAPVSAADPATALRTHPDCTLYLDAEAAPRD</sequence>
<evidence type="ECO:0000256" key="1">
    <source>
        <dbReference type="ARBA" id="ARBA00023277"/>
    </source>
</evidence>
<reference evidence="4" key="1">
    <citation type="journal article" date="2019" name="Int. J. Syst. Evol. Microbiol.">
        <title>The Global Catalogue of Microorganisms (GCM) 10K type strain sequencing project: providing services to taxonomists for standard genome sequencing and annotation.</title>
        <authorList>
            <consortium name="The Broad Institute Genomics Platform"/>
            <consortium name="The Broad Institute Genome Sequencing Center for Infectious Disease"/>
            <person name="Wu L."/>
            <person name="Ma J."/>
        </authorList>
    </citation>
    <scope>NUCLEOTIDE SEQUENCE [LARGE SCALE GENOMIC DNA]</scope>
    <source>
        <strain evidence="4">JCM 12165</strain>
    </source>
</reference>
<dbReference type="SUPFAM" id="SSF100950">
    <property type="entry name" value="NagB/RpiA/CoA transferase-like"/>
    <property type="match status" value="1"/>
</dbReference>
<dbReference type="CDD" id="cd01399">
    <property type="entry name" value="GlcN6P_deaminase"/>
    <property type="match status" value="1"/>
</dbReference>
<evidence type="ECO:0000313" key="4">
    <source>
        <dbReference type="Proteomes" id="UP001597145"/>
    </source>
</evidence>
<comment type="caution">
    <text evidence="3">The sequence shown here is derived from an EMBL/GenBank/DDBJ whole genome shotgun (WGS) entry which is preliminary data.</text>
</comment>
<gene>
    <name evidence="3" type="ORF">ACFSCY_18450</name>
</gene>
<keyword evidence="4" id="KW-1185">Reference proteome</keyword>
<dbReference type="InterPro" id="IPR037171">
    <property type="entry name" value="NagB/RpiA_transferase-like"/>
</dbReference>
<dbReference type="InterPro" id="IPR006148">
    <property type="entry name" value="Glc/Gal-6P_isomerase"/>
</dbReference>